<evidence type="ECO:0000313" key="2">
    <source>
        <dbReference type="EMBL" id="RPB25740.1"/>
    </source>
</evidence>
<gene>
    <name evidence="2" type="ORF">L211DRAFT_54462</name>
</gene>
<keyword evidence="1" id="KW-0812">Transmembrane</keyword>
<feature type="transmembrane region" description="Helical" evidence="1">
    <location>
        <begin position="108"/>
        <end position="127"/>
    </location>
</feature>
<keyword evidence="3" id="KW-1185">Reference proteome</keyword>
<organism evidence="2 3">
    <name type="scientific">Terfezia boudieri ATCC MYA-4762</name>
    <dbReference type="NCBI Taxonomy" id="1051890"/>
    <lineage>
        <taxon>Eukaryota</taxon>
        <taxon>Fungi</taxon>
        <taxon>Dikarya</taxon>
        <taxon>Ascomycota</taxon>
        <taxon>Pezizomycotina</taxon>
        <taxon>Pezizomycetes</taxon>
        <taxon>Pezizales</taxon>
        <taxon>Pezizaceae</taxon>
        <taxon>Terfezia</taxon>
    </lineage>
</organism>
<dbReference type="InParanoid" id="A0A3N4LSE7"/>
<dbReference type="EMBL" id="ML121536">
    <property type="protein sequence ID" value="RPB25740.1"/>
    <property type="molecule type" value="Genomic_DNA"/>
</dbReference>
<feature type="transmembrane region" description="Helical" evidence="1">
    <location>
        <begin position="139"/>
        <end position="163"/>
    </location>
</feature>
<evidence type="ECO:0000313" key="3">
    <source>
        <dbReference type="Proteomes" id="UP000267821"/>
    </source>
</evidence>
<evidence type="ECO:0000256" key="1">
    <source>
        <dbReference type="SAM" id="Phobius"/>
    </source>
</evidence>
<reference evidence="2 3" key="1">
    <citation type="journal article" date="2018" name="Nat. Ecol. Evol.">
        <title>Pezizomycetes genomes reveal the molecular basis of ectomycorrhizal truffle lifestyle.</title>
        <authorList>
            <person name="Murat C."/>
            <person name="Payen T."/>
            <person name="Noel B."/>
            <person name="Kuo A."/>
            <person name="Morin E."/>
            <person name="Chen J."/>
            <person name="Kohler A."/>
            <person name="Krizsan K."/>
            <person name="Balestrini R."/>
            <person name="Da Silva C."/>
            <person name="Montanini B."/>
            <person name="Hainaut M."/>
            <person name="Levati E."/>
            <person name="Barry K.W."/>
            <person name="Belfiori B."/>
            <person name="Cichocki N."/>
            <person name="Clum A."/>
            <person name="Dockter R.B."/>
            <person name="Fauchery L."/>
            <person name="Guy J."/>
            <person name="Iotti M."/>
            <person name="Le Tacon F."/>
            <person name="Lindquist E.A."/>
            <person name="Lipzen A."/>
            <person name="Malagnac F."/>
            <person name="Mello A."/>
            <person name="Molinier V."/>
            <person name="Miyauchi S."/>
            <person name="Poulain J."/>
            <person name="Riccioni C."/>
            <person name="Rubini A."/>
            <person name="Sitrit Y."/>
            <person name="Splivallo R."/>
            <person name="Traeger S."/>
            <person name="Wang M."/>
            <person name="Zifcakova L."/>
            <person name="Wipf D."/>
            <person name="Zambonelli A."/>
            <person name="Paolocci F."/>
            <person name="Nowrousian M."/>
            <person name="Ottonello S."/>
            <person name="Baldrian P."/>
            <person name="Spatafora J.W."/>
            <person name="Henrissat B."/>
            <person name="Nagy L.G."/>
            <person name="Aury J.M."/>
            <person name="Wincker P."/>
            <person name="Grigoriev I.V."/>
            <person name="Bonfante P."/>
            <person name="Martin F.M."/>
        </authorList>
    </citation>
    <scope>NUCLEOTIDE SEQUENCE [LARGE SCALE GENOMIC DNA]</scope>
    <source>
        <strain evidence="2 3">ATCC MYA-4762</strain>
    </source>
</reference>
<protein>
    <submittedName>
        <fullName evidence="2">Uncharacterized protein</fullName>
    </submittedName>
</protein>
<keyword evidence="1" id="KW-1133">Transmembrane helix</keyword>
<sequence length="198" mass="23180">MYNFVEKSLRQRSCEKNMATFSYVRITAFDLFFGHGNSMHYGRFYILLILGLLIYSYTDLFHFPREEKWQKELLLVQFFFVAHVTHLSLVGNQMCLSLILGKAIIPHITLLSSYWLLHSYLLLSFIFRLASAGTHLREFVIYVYSSSLLCFSALLYIFSLILLSGVIWLVKAFKYCHLVCLKLNTYFNLLIFALYSGE</sequence>
<feature type="transmembrane region" description="Helical" evidence="1">
    <location>
        <begin position="41"/>
        <end position="58"/>
    </location>
</feature>
<accession>A0A3N4LSE7</accession>
<dbReference type="OrthoDB" id="10568662at2759"/>
<name>A0A3N4LSE7_9PEZI</name>
<feature type="transmembrane region" description="Helical" evidence="1">
    <location>
        <begin position="175"/>
        <end position="195"/>
    </location>
</feature>
<dbReference type="Proteomes" id="UP000267821">
    <property type="component" value="Unassembled WGS sequence"/>
</dbReference>
<dbReference type="AlphaFoldDB" id="A0A3N4LSE7"/>
<proteinExistence type="predicted"/>
<feature type="transmembrane region" description="Helical" evidence="1">
    <location>
        <begin position="78"/>
        <end position="101"/>
    </location>
</feature>
<keyword evidence="1" id="KW-0472">Membrane</keyword>